<dbReference type="SUPFAM" id="SSF53098">
    <property type="entry name" value="Ribonuclease H-like"/>
    <property type="match status" value="1"/>
</dbReference>
<organism evidence="2">
    <name type="scientific">marine sediment metagenome</name>
    <dbReference type="NCBI Taxonomy" id="412755"/>
    <lineage>
        <taxon>unclassified sequences</taxon>
        <taxon>metagenomes</taxon>
        <taxon>ecological metagenomes</taxon>
    </lineage>
</organism>
<sequence length="99" mass="11781">MDGIFIIKSIAYDLSPRELIRQYKNLSGVETAFKEIKDFLHLRPIRHYEDDRVRAHVFICVLSYLLEKIIEKRMRQAHLNITAREALDKLDDIRLAKNQ</sequence>
<reference evidence="2" key="1">
    <citation type="journal article" date="2014" name="Front. Microbiol.">
        <title>High frequency of phylogenetically diverse reductive dehalogenase-homologous genes in deep subseafloor sedimentary metagenomes.</title>
        <authorList>
            <person name="Kawai M."/>
            <person name="Futagami T."/>
            <person name="Toyoda A."/>
            <person name="Takaki Y."/>
            <person name="Nishi S."/>
            <person name="Hori S."/>
            <person name="Arai W."/>
            <person name="Tsubouchi T."/>
            <person name="Morono Y."/>
            <person name="Uchiyama I."/>
            <person name="Ito T."/>
            <person name="Fujiyama A."/>
            <person name="Inagaki F."/>
            <person name="Takami H."/>
        </authorList>
    </citation>
    <scope>NUCLEOTIDE SEQUENCE</scope>
    <source>
        <strain evidence="2">Expedition CK06-06</strain>
    </source>
</reference>
<feature type="domain" description="Transposase IS4-like" evidence="1">
    <location>
        <begin position="11"/>
        <end position="66"/>
    </location>
</feature>
<proteinExistence type="predicted"/>
<evidence type="ECO:0000259" key="1">
    <source>
        <dbReference type="Pfam" id="PF01609"/>
    </source>
</evidence>
<dbReference type="InterPro" id="IPR012337">
    <property type="entry name" value="RNaseH-like_sf"/>
</dbReference>
<dbReference type="GO" id="GO:0006313">
    <property type="term" value="P:DNA transposition"/>
    <property type="evidence" value="ECO:0007669"/>
    <property type="project" value="InterPro"/>
</dbReference>
<dbReference type="AlphaFoldDB" id="X1PXM3"/>
<name>X1PXM3_9ZZZZ</name>
<comment type="caution">
    <text evidence="2">The sequence shown here is derived from an EMBL/GenBank/DDBJ whole genome shotgun (WGS) entry which is preliminary data.</text>
</comment>
<accession>X1PXM3</accession>
<dbReference type="EMBL" id="BARV01029939">
    <property type="protein sequence ID" value="GAI35704.1"/>
    <property type="molecule type" value="Genomic_DNA"/>
</dbReference>
<dbReference type="GO" id="GO:0004803">
    <property type="term" value="F:transposase activity"/>
    <property type="evidence" value="ECO:0007669"/>
    <property type="project" value="InterPro"/>
</dbReference>
<evidence type="ECO:0000313" key="2">
    <source>
        <dbReference type="EMBL" id="GAI35704.1"/>
    </source>
</evidence>
<protein>
    <recommendedName>
        <fullName evidence="1">Transposase IS4-like domain-containing protein</fullName>
    </recommendedName>
</protein>
<dbReference type="GO" id="GO:0003677">
    <property type="term" value="F:DNA binding"/>
    <property type="evidence" value="ECO:0007669"/>
    <property type="project" value="InterPro"/>
</dbReference>
<dbReference type="InterPro" id="IPR002559">
    <property type="entry name" value="Transposase_11"/>
</dbReference>
<dbReference type="Pfam" id="PF01609">
    <property type="entry name" value="DDE_Tnp_1"/>
    <property type="match status" value="1"/>
</dbReference>
<gene>
    <name evidence="2" type="ORF">S06H3_47649</name>
</gene>